<keyword evidence="1" id="KW-0812">Transmembrane</keyword>
<proteinExistence type="predicted"/>
<keyword evidence="3" id="KW-1185">Reference proteome</keyword>
<evidence type="ECO:0000313" key="3">
    <source>
        <dbReference type="Proteomes" id="UP001530293"/>
    </source>
</evidence>
<dbReference type="EMBL" id="JALLBG020000124">
    <property type="protein sequence ID" value="KAL3763279.1"/>
    <property type="molecule type" value="Genomic_DNA"/>
</dbReference>
<organism evidence="2 3">
    <name type="scientific">Discostella pseudostelligera</name>
    <dbReference type="NCBI Taxonomy" id="259834"/>
    <lineage>
        <taxon>Eukaryota</taxon>
        <taxon>Sar</taxon>
        <taxon>Stramenopiles</taxon>
        <taxon>Ochrophyta</taxon>
        <taxon>Bacillariophyta</taxon>
        <taxon>Coscinodiscophyceae</taxon>
        <taxon>Thalassiosirophycidae</taxon>
        <taxon>Stephanodiscales</taxon>
        <taxon>Stephanodiscaceae</taxon>
        <taxon>Discostella</taxon>
    </lineage>
</organism>
<keyword evidence="1" id="KW-0472">Membrane</keyword>
<evidence type="ECO:0000313" key="2">
    <source>
        <dbReference type="EMBL" id="KAL3763279.1"/>
    </source>
</evidence>
<dbReference type="Proteomes" id="UP001530293">
    <property type="component" value="Unassembled WGS sequence"/>
</dbReference>
<evidence type="ECO:0008006" key="4">
    <source>
        <dbReference type="Google" id="ProtNLM"/>
    </source>
</evidence>
<protein>
    <recommendedName>
        <fullName evidence="4">MICOS complex subunit MIC12</fullName>
    </recommendedName>
</protein>
<keyword evidence="1" id="KW-1133">Transmembrane helix</keyword>
<reference evidence="2 3" key="1">
    <citation type="submission" date="2024-10" db="EMBL/GenBank/DDBJ databases">
        <title>Updated reference genomes for cyclostephanoid diatoms.</title>
        <authorList>
            <person name="Roberts W.R."/>
            <person name="Alverson A.J."/>
        </authorList>
    </citation>
    <scope>NUCLEOTIDE SEQUENCE [LARGE SCALE GENOMIC DNA]</scope>
    <source>
        <strain evidence="2 3">AJA232-27</strain>
    </source>
</reference>
<sequence length="98" mass="11339">MVFHLPSALVGSALAGCGFLLIHRELSHRRRLTTKWVVQEYAEEQWKEWRKQVADDAISESAKKNISQLDMNVSSKKITSEWNKGVAVLREWISEKKE</sequence>
<evidence type="ECO:0000256" key="1">
    <source>
        <dbReference type="SAM" id="Phobius"/>
    </source>
</evidence>
<accession>A0ABD3MGV7</accession>
<dbReference type="AlphaFoldDB" id="A0ABD3MGV7"/>
<gene>
    <name evidence="2" type="ORF">ACHAWU_008982</name>
</gene>
<feature type="transmembrane region" description="Helical" evidence="1">
    <location>
        <begin position="6"/>
        <end position="22"/>
    </location>
</feature>
<name>A0ABD3MGV7_9STRA</name>
<comment type="caution">
    <text evidence="2">The sequence shown here is derived from an EMBL/GenBank/DDBJ whole genome shotgun (WGS) entry which is preliminary data.</text>
</comment>